<dbReference type="OrthoDB" id="8480309at2"/>
<keyword evidence="6 7" id="KW-0472">Membrane</keyword>
<dbReference type="EMBL" id="RQYT01000027">
    <property type="protein sequence ID" value="RRD48888.1"/>
    <property type="molecule type" value="Genomic_DNA"/>
</dbReference>
<proteinExistence type="inferred from homology"/>
<feature type="transmembrane region" description="Helical" evidence="7">
    <location>
        <begin position="507"/>
        <end position="525"/>
    </location>
</feature>
<evidence type="ECO:0000256" key="2">
    <source>
        <dbReference type="ARBA" id="ARBA00022448"/>
    </source>
</evidence>
<dbReference type="InterPro" id="IPR035906">
    <property type="entry name" value="MetI-like_sf"/>
</dbReference>
<feature type="transmembrane region" description="Helical" evidence="7">
    <location>
        <begin position="420"/>
        <end position="436"/>
    </location>
</feature>
<dbReference type="PANTHER" id="PTHR43386:SF1">
    <property type="entry name" value="D,D-DIPEPTIDE TRANSPORT SYSTEM PERMEASE PROTEIN DDPC-RELATED"/>
    <property type="match status" value="1"/>
</dbReference>
<feature type="transmembrane region" description="Helical" evidence="7">
    <location>
        <begin position="545"/>
        <end position="566"/>
    </location>
</feature>
<feature type="transmembrane region" description="Helical" evidence="7">
    <location>
        <begin position="109"/>
        <end position="130"/>
    </location>
</feature>
<dbReference type="Gene3D" id="1.10.3720.10">
    <property type="entry name" value="MetI-like"/>
    <property type="match status" value="2"/>
</dbReference>
<keyword evidence="2 7" id="KW-0813">Transport</keyword>
<feature type="transmembrane region" description="Helical" evidence="7">
    <location>
        <begin position="234"/>
        <end position="256"/>
    </location>
</feature>
<sequence length="569" mass="59779">MNRSSLRSTWTLVGAFLAAALFAGSLPWLTGSDPARTVLRARQQERDADPAALEAIRESLNLPENPFIGTWQWLTRAIRGDLGVSWVSGTPVTDKIGSSLLVSLNLSGMAAAATLILGFLLVAPMILAVGRGRPAASPVLRVVSAVLAAIPEFVLAVLLPFIFAVRLRWLPATGWRTTEHAILPVTAIAVASVGVLLRVLMTAVTAVADEDWVRTWRANGARPGRISVEVARRALAVVLPQVLLLLAGIVGASVVVEDTFAIPGLGRTSLNAALAQDVPVVQGAMAVLVLLGVVVGTIGNLLHRWLMAPALGAGQGAAPVRHVAVIRRGWGWWASVTLLVVLVVGGWFRTSSVDPLARNSGPSWLHPLGTDHVGRDVWARVGEGAWLTIGSAVVLTLICLAIGLLVGLASKQGGAGITDILNAIPSVFLGVVLAAAMEAGLFTAWLAICLVGWIPLAVHTRTLAAEARAAGFHQAAITSGASSWWITRRHILPSVFRPVLGHALVRLPHLALALTALGFLGLGAGHDSPEWGKLLADSVLHMEQAPWAVFFPAMGLVLLGLVTNLARAE</sequence>
<name>A0A3P1WSN3_9ACTN</name>
<evidence type="ECO:0000256" key="1">
    <source>
        <dbReference type="ARBA" id="ARBA00004651"/>
    </source>
</evidence>
<gene>
    <name evidence="9" type="ORF">EII35_10685</name>
</gene>
<keyword evidence="3" id="KW-1003">Cell membrane</keyword>
<dbReference type="Proteomes" id="UP000280935">
    <property type="component" value="Unassembled WGS sequence"/>
</dbReference>
<reference evidence="9 10" key="1">
    <citation type="submission" date="2018-11" db="EMBL/GenBank/DDBJ databases">
        <title>Genomes From Bacteria Associated with the Canine Oral Cavity: a Test Case for Automated Genome-Based Taxonomic Assignment.</title>
        <authorList>
            <person name="Coil D.A."/>
            <person name="Jospin G."/>
            <person name="Darling A.E."/>
            <person name="Wallis C."/>
            <person name="Davis I.J."/>
            <person name="Harris S."/>
            <person name="Eisen J.A."/>
            <person name="Holcombe L.J."/>
            <person name="O'Flynn C."/>
        </authorList>
    </citation>
    <scope>NUCLEOTIDE SEQUENCE [LARGE SCALE GENOMIC DNA]</scope>
    <source>
        <strain evidence="9 10">OH2822_COT-296</strain>
    </source>
</reference>
<feature type="transmembrane region" description="Helical" evidence="7">
    <location>
        <begin position="330"/>
        <end position="348"/>
    </location>
</feature>
<feature type="domain" description="ABC transmembrane type-1" evidence="8">
    <location>
        <begin position="100"/>
        <end position="299"/>
    </location>
</feature>
<dbReference type="GO" id="GO:0005886">
    <property type="term" value="C:plasma membrane"/>
    <property type="evidence" value="ECO:0007669"/>
    <property type="project" value="UniProtKB-SubCell"/>
</dbReference>
<comment type="caution">
    <text evidence="9">The sequence shown here is derived from an EMBL/GenBank/DDBJ whole genome shotgun (WGS) entry which is preliminary data.</text>
</comment>
<evidence type="ECO:0000256" key="3">
    <source>
        <dbReference type="ARBA" id="ARBA00022475"/>
    </source>
</evidence>
<keyword evidence="5 7" id="KW-1133">Transmembrane helix</keyword>
<evidence type="ECO:0000256" key="5">
    <source>
        <dbReference type="ARBA" id="ARBA00022989"/>
    </source>
</evidence>
<dbReference type="Pfam" id="PF00528">
    <property type="entry name" value="BPD_transp_1"/>
    <property type="match status" value="2"/>
</dbReference>
<dbReference type="SUPFAM" id="SSF161098">
    <property type="entry name" value="MetI-like"/>
    <property type="match status" value="2"/>
</dbReference>
<organism evidence="9 10">
    <name type="scientific">Arachnia propionica</name>
    <dbReference type="NCBI Taxonomy" id="1750"/>
    <lineage>
        <taxon>Bacteria</taxon>
        <taxon>Bacillati</taxon>
        <taxon>Actinomycetota</taxon>
        <taxon>Actinomycetes</taxon>
        <taxon>Propionibacteriales</taxon>
        <taxon>Propionibacteriaceae</taxon>
        <taxon>Arachnia</taxon>
    </lineage>
</organism>
<dbReference type="AlphaFoldDB" id="A0A3P1WSN3"/>
<feature type="transmembrane region" description="Helical" evidence="7">
    <location>
        <begin position="442"/>
        <end position="458"/>
    </location>
</feature>
<accession>A0A3P1WSN3</accession>
<feature type="transmembrane region" description="Helical" evidence="7">
    <location>
        <begin position="185"/>
        <end position="208"/>
    </location>
</feature>
<comment type="subcellular location">
    <subcellularLocation>
        <location evidence="1 7">Cell membrane</location>
        <topology evidence="1 7">Multi-pass membrane protein</topology>
    </subcellularLocation>
</comment>
<dbReference type="InterPro" id="IPR050366">
    <property type="entry name" value="BP-dependent_transpt_permease"/>
</dbReference>
<dbReference type="PROSITE" id="PS50928">
    <property type="entry name" value="ABC_TM1"/>
    <property type="match status" value="2"/>
</dbReference>
<feature type="transmembrane region" description="Helical" evidence="7">
    <location>
        <begin position="280"/>
        <end position="302"/>
    </location>
</feature>
<comment type="similarity">
    <text evidence="7">Belongs to the binding-protein-dependent transport system permease family.</text>
</comment>
<evidence type="ECO:0000256" key="6">
    <source>
        <dbReference type="ARBA" id="ARBA00023136"/>
    </source>
</evidence>
<evidence type="ECO:0000256" key="4">
    <source>
        <dbReference type="ARBA" id="ARBA00022692"/>
    </source>
</evidence>
<dbReference type="RefSeq" id="WP_125228459.1">
    <property type="nucleotide sequence ID" value="NZ_RQYT01000027.1"/>
</dbReference>
<protein>
    <submittedName>
        <fullName evidence="9">ABC transporter permease subunit</fullName>
    </submittedName>
</protein>
<dbReference type="InterPro" id="IPR000515">
    <property type="entry name" value="MetI-like"/>
</dbReference>
<evidence type="ECO:0000259" key="8">
    <source>
        <dbReference type="PROSITE" id="PS50928"/>
    </source>
</evidence>
<dbReference type="GO" id="GO:0055085">
    <property type="term" value="P:transmembrane transport"/>
    <property type="evidence" value="ECO:0007669"/>
    <property type="project" value="InterPro"/>
</dbReference>
<feature type="domain" description="ABC transmembrane type-1" evidence="8">
    <location>
        <begin position="381"/>
        <end position="567"/>
    </location>
</feature>
<evidence type="ECO:0000313" key="9">
    <source>
        <dbReference type="EMBL" id="RRD48888.1"/>
    </source>
</evidence>
<feature type="transmembrane region" description="Helical" evidence="7">
    <location>
        <begin position="385"/>
        <end position="408"/>
    </location>
</feature>
<keyword evidence="4 7" id="KW-0812">Transmembrane</keyword>
<evidence type="ECO:0000256" key="7">
    <source>
        <dbReference type="RuleBase" id="RU363032"/>
    </source>
</evidence>
<dbReference type="CDD" id="cd06261">
    <property type="entry name" value="TM_PBP2"/>
    <property type="match status" value="1"/>
</dbReference>
<feature type="transmembrane region" description="Helical" evidence="7">
    <location>
        <begin position="142"/>
        <end position="165"/>
    </location>
</feature>
<evidence type="ECO:0000313" key="10">
    <source>
        <dbReference type="Proteomes" id="UP000280935"/>
    </source>
</evidence>
<dbReference type="PANTHER" id="PTHR43386">
    <property type="entry name" value="OLIGOPEPTIDE TRANSPORT SYSTEM PERMEASE PROTEIN APPC"/>
    <property type="match status" value="1"/>
</dbReference>